<evidence type="ECO:0000313" key="1">
    <source>
        <dbReference type="EMBL" id="KJP86478.1"/>
    </source>
</evidence>
<accession>A0A0D9QHN5</accession>
<dbReference type="OMA" id="HSEHCER"/>
<dbReference type="AlphaFoldDB" id="A0A0D9QHN5"/>
<evidence type="ECO:0008006" key="3">
    <source>
        <dbReference type="Google" id="ProtNLM"/>
    </source>
</evidence>
<sequence length="147" mass="17165">MVANVEHGHSEHCERGNIPSVEMKKDAWKKWVARQHALMNTYSEQEWFQHLLEHIAQDNVTAADNAPANAEVPIMAKDLEVENVTGTQHMLRVRDLPRSQLHRQTYMKKRLTAKTWILILALVIEQCELESRLQEKELYVDELLDKL</sequence>
<organism evidence="1 2">
    <name type="scientific">Plasmodium fragile</name>
    <dbReference type="NCBI Taxonomy" id="5857"/>
    <lineage>
        <taxon>Eukaryota</taxon>
        <taxon>Sar</taxon>
        <taxon>Alveolata</taxon>
        <taxon>Apicomplexa</taxon>
        <taxon>Aconoidasida</taxon>
        <taxon>Haemosporida</taxon>
        <taxon>Plasmodiidae</taxon>
        <taxon>Plasmodium</taxon>
        <taxon>Plasmodium (Plasmodium)</taxon>
    </lineage>
</organism>
<evidence type="ECO:0000313" key="2">
    <source>
        <dbReference type="Proteomes" id="UP000054561"/>
    </source>
</evidence>
<proteinExistence type="predicted"/>
<protein>
    <recommendedName>
        <fullName evidence="3">Schizont-infected cell agglutination C-terminal domain-containing protein</fullName>
    </recommendedName>
</protein>
<keyword evidence="2" id="KW-1185">Reference proteome</keyword>
<dbReference type="VEuPathDB" id="PlasmoDB:AK88_03854"/>
<dbReference type="Proteomes" id="UP000054561">
    <property type="component" value="Unassembled WGS sequence"/>
</dbReference>
<dbReference type="RefSeq" id="XP_012336887.1">
    <property type="nucleotide sequence ID" value="XM_012481464.1"/>
</dbReference>
<name>A0A0D9QHN5_PLAFR</name>
<dbReference type="GeneID" id="24269168"/>
<gene>
    <name evidence="1" type="ORF">AK88_03854</name>
</gene>
<reference evidence="1 2" key="1">
    <citation type="submission" date="2014-03" db="EMBL/GenBank/DDBJ databases">
        <title>The Genome Sequence of Plasmodium fragile nilgiri.</title>
        <authorList>
            <consortium name="The Broad Institute Genomics Platform"/>
            <consortium name="The Broad Institute Genome Sequencing Center for Infectious Disease"/>
            <person name="Neafsey D."/>
            <person name="Duraisingh M."/>
            <person name="Young S.K."/>
            <person name="Zeng Q."/>
            <person name="Gargeya S."/>
            <person name="Abouelleil A."/>
            <person name="Alvarado L."/>
            <person name="Chapman S.B."/>
            <person name="Gainer-Dewar J."/>
            <person name="Goldberg J."/>
            <person name="Griggs A."/>
            <person name="Gujja S."/>
            <person name="Hansen M."/>
            <person name="Howarth C."/>
            <person name="Imamovic A."/>
            <person name="Larimer J."/>
            <person name="Pearson M."/>
            <person name="Poon T.W."/>
            <person name="Priest M."/>
            <person name="Roberts A."/>
            <person name="Saif S."/>
            <person name="Shea T."/>
            <person name="Sykes S."/>
            <person name="Wortman J."/>
            <person name="Nusbaum C."/>
            <person name="Birren B."/>
        </authorList>
    </citation>
    <scope>NUCLEOTIDE SEQUENCE [LARGE SCALE GENOMIC DNA]</scope>
    <source>
        <strain evidence="2">nilgiri</strain>
    </source>
</reference>
<dbReference type="OrthoDB" id="383264at2759"/>
<dbReference type="EMBL" id="KQ001692">
    <property type="protein sequence ID" value="KJP86478.1"/>
    <property type="molecule type" value="Genomic_DNA"/>
</dbReference>